<dbReference type="Pfam" id="PF00528">
    <property type="entry name" value="BPD_transp_1"/>
    <property type="match status" value="1"/>
</dbReference>
<dbReference type="Pfam" id="PF19300">
    <property type="entry name" value="BPD_transp_1_N"/>
    <property type="match status" value="1"/>
</dbReference>
<dbReference type="SUPFAM" id="SSF161098">
    <property type="entry name" value="MetI-like"/>
    <property type="match status" value="1"/>
</dbReference>
<dbReference type="PANTHER" id="PTHR43163:SF6">
    <property type="entry name" value="DIPEPTIDE TRANSPORT SYSTEM PERMEASE PROTEIN DPPB-RELATED"/>
    <property type="match status" value="1"/>
</dbReference>
<feature type="transmembrane region" description="Helical" evidence="7">
    <location>
        <begin position="238"/>
        <end position="262"/>
    </location>
</feature>
<evidence type="ECO:0000256" key="7">
    <source>
        <dbReference type="RuleBase" id="RU363032"/>
    </source>
</evidence>
<reference evidence="9 10" key="1">
    <citation type="journal article" date="2015" name="Infect. Genet. Evol.">
        <title>Genomic sequences of six botulinum neurotoxin-producing strains representing three clostridial species illustrate the mobility and diversity of botulinum neurotoxin genes.</title>
        <authorList>
            <person name="Smith T.J."/>
            <person name="Hill K.K."/>
            <person name="Xie G."/>
            <person name="Foley B.T."/>
            <person name="Williamson C.H."/>
            <person name="Foster J.T."/>
            <person name="Johnson S.L."/>
            <person name="Chertkov O."/>
            <person name="Teshima H."/>
            <person name="Gibbons H.S."/>
            <person name="Johnsky L.A."/>
            <person name="Karavis M.A."/>
            <person name="Smith L.A."/>
        </authorList>
    </citation>
    <scope>NUCLEOTIDE SEQUENCE [LARGE SCALE GENOMIC DNA]</scope>
    <source>
        <strain evidence="9 10">CDC 2741</strain>
    </source>
</reference>
<gene>
    <name evidence="9" type="ORF">U732_1902</name>
</gene>
<keyword evidence="5 7" id="KW-1133">Transmembrane helix</keyword>
<feature type="transmembrane region" description="Helical" evidence="7">
    <location>
        <begin position="12"/>
        <end position="33"/>
    </location>
</feature>
<comment type="subcellular location">
    <subcellularLocation>
        <location evidence="1 7">Cell membrane</location>
        <topology evidence="1 7">Multi-pass membrane protein</topology>
    </subcellularLocation>
</comment>
<dbReference type="CDD" id="cd06261">
    <property type="entry name" value="TM_PBP2"/>
    <property type="match status" value="1"/>
</dbReference>
<dbReference type="InterPro" id="IPR000515">
    <property type="entry name" value="MetI-like"/>
</dbReference>
<keyword evidence="6 7" id="KW-0472">Membrane</keyword>
<dbReference type="Proteomes" id="UP000031366">
    <property type="component" value="Unassembled WGS sequence"/>
</dbReference>
<evidence type="ECO:0000256" key="6">
    <source>
        <dbReference type="ARBA" id="ARBA00023136"/>
    </source>
</evidence>
<dbReference type="STRING" id="29341.RSJ17_16010"/>
<evidence type="ECO:0000259" key="8">
    <source>
        <dbReference type="PROSITE" id="PS50928"/>
    </source>
</evidence>
<evidence type="ECO:0000256" key="5">
    <source>
        <dbReference type="ARBA" id="ARBA00022989"/>
    </source>
</evidence>
<evidence type="ECO:0000313" key="9">
    <source>
        <dbReference type="EMBL" id="KIE46313.1"/>
    </source>
</evidence>
<dbReference type="RefSeq" id="WP_039633825.1">
    <property type="nucleotide sequence ID" value="NZ_AYSO01000017.1"/>
</dbReference>
<evidence type="ECO:0000256" key="4">
    <source>
        <dbReference type="ARBA" id="ARBA00022692"/>
    </source>
</evidence>
<dbReference type="Gene3D" id="1.10.3720.10">
    <property type="entry name" value="MetI-like"/>
    <property type="match status" value="1"/>
</dbReference>
<accession>A0A0C1U450</accession>
<comment type="similarity">
    <text evidence="7">Belongs to the binding-protein-dependent transport system permease family.</text>
</comment>
<feature type="transmembrane region" description="Helical" evidence="7">
    <location>
        <begin position="141"/>
        <end position="161"/>
    </location>
</feature>
<evidence type="ECO:0000256" key="2">
    <source>
        <dbReference type="ARBA" id="ARBA00022448"/>
    </source>
</evidence>
<comment type="caution">
    <text evidence="9">The sequence shown here is derived from an EMBL/GenBank/DDBJ whole genome shotgun (WGS) entry which is preliminary data.</text>
</comment>
<evidence type="ECO:0000256" key="3">
    <source>
        <dbReference type="ARBA" id="ARBA00022475"/>
    </source>
</evidence>
<name>A0A0C1U450_9CLOT</name>
<keyword evidence="3" id="KW-1003">Cell membrane</keyword>
<dbReference type="PANTHER" id="PTHR43163">
    <property type="entry name" value="DIPEPTIDE TRANSPORT SYSTEM PERMEASE PROTEIN DPPB-RELATED"/>
    <property type="match status" value="1"/>
</dbReference>
<feature type="transmembrane region" description="Helical" evidence="7">
    <location>
        <begin position="181"/>
        <end position="198"/>
    </location>
</feature>
<evidence type="ECO:0000313" key="10">
    <source>
        <dbReference type="Proteomes" id="UP000031366"/>
    </source>
</evidence>
<keyword evidence="4 7" id="KW-0812">Transmembrane</keyword>
<organism evidence="9 10">
    <name type="scientific">Clostridium argentinense CDC 2741</name>
    <dbReference type="NCBI Taxonomy" id="1418104"/>
    <lineage>
        <taxon>Bacteria</taxon>
        <taxon>Bacillati</taxon>
        <taxon>Bacillota</taxon>
        <taxon>Clostridia</taxon>
        <taxon>Eubacteriales</taxon>
        <taxon>Clostridiaceae</taxon>
        <taxon>Clostridium</taxon>
    </lineage>
</organism>
<dbReference type="GO" id="GO:0055085">
    <property type="term" value="P:transmembrane transport"/>
    <property type="evidence" value="ECO:0007669"/>
    <property type="project" value="InterPro"/>
</dbReference>
<feature type="domain" description="ABC transmembrane type-1" evidence="8">
    <location>
        <begin position="102"/>
        <end position="303"/>
    </location>
</feature>
<feature type="transmembrane region" description="Helical" evidence="7">
    <location>
        <begin position="282"/>
        <end position="306"/>
    </location>
</feature>
<keyword evidence="2 7" id="KW-0813">Transport</keyword>
<protein>
    <submittedName>
        <fullName evidence="9">Binding--dependent transport system inner membrane component family protein</fullName>
    </submittedName>
</protein>
<dbReference type="PROSITE" id="PS50928">
    <property type="entry name" value="ABC_TM1"/>
    <property type="match status" value="1"/>
</dbReference>
<evidence type="ECO:0000256" key="1">
    <source>
        <dbReference type="ARBA" id="ARBA00004651"/>
    </source>
</evidence>
<dbReference type="AlphaFoldDB" id="A0A0C1U450"/>
<dbReference type="OrthoDB" id="9773221at2"/>
<dbReference type="EMBL" id="AYSO01000017">
    <property type="protein sequence ID" value="KIE46313.1"/>
    <property type="molecule type" value="Genomic_DNA"/>
</dbReference>
<dbReference type="GO" id="GO:0005886">
    <property type="term" value="C:plasma membrane"/>
    <property type="evidence" value="ECO:0007669"/>
    <property type="project" value="UniProtKB-SubCell"/>
</dbReference>
<proteinExistence type="inferred from homology"/>
<keyword evidence="10" id="KW-1185">Reference proteome</keyword>
<dbReference type="InterPro" id="IPR035906">
    <property type="entry name" value="MetI-like_sf"/>
</dbReference>
<sequence>MENIFKYIFKRVLSTIPVLIGITLLAFILGVIAPGDPAVEVLSMDGISTPTEEEIQEVREELGLNDNILVQYVNWTKKAIKGDLGVSYIKKTSVSEEILRRLPITFSVSLVAMIFVVIFSIPLAIIMALKKDSLIDNIGRTISLLLTSIPGFWLAIVMMNIFCERLKILPTSGYGTLKHLIMPAFVLAAGTIGTIMRLNRATLIESLGQNYIVTAEGKGLPEKVILLKYGLMNSIMPIITVLGNYFGAILGGATVVEVIFGLPGMGSYVIQGIMSRDYPVVQGYVVFTGVIFVIFNLIVDLCYLALNPKIRLGGK</sequence>
<dbReference type="InterPro" id="IPR045621">
    <property type="entry name" value="BPD_transp_1_N"/>
</dbReference>
<feature type="transmembrane region" description="Helical" evidence="7">
    <location>
        <begin position="104"/>
        <end position="129"/>
    </location>
</feature>